<dbReference type="SUPFAM" id="SSF52540">
    <property type="entry name" value="P-loop containing nucleoside triphosphate hydrolases"/>
    <property type="match status" value="1"/>
</dbReference>
<dbReference type="EMBL" id="JASPKY010000364">
    <property type="protein sequence ID" value="KAK9703725.1"/>
    <property type="molecule type" value="Genomic_DNA"/>
</dbReference>
<dbReference type="GO" id="GO:1902975">
    <property type="term" value="P:mitotic DNA replication initiation"/>
    <property type="evidence" value="ECO:0007669"/>
    <property type="project" value="TreeGrafter"/>
</dbReference>
<dbReference type="InterPro" id="IPR018525">
    <property type="entry name" value="MCM_CS"/>
</dbReference>
<dbReference type="AlphaFoldDB" id="A0AAW1JJ90"/>
<dbReference type="Gene3D" id="3.30.1640.10">
    <property type="entry name" value="mini-chromosome maintenance (MCM) complex, chain A, domain 1"/>
    <property type="match status" value="1"/>
</dbReference>
<dbReference type="GO" id="GO:0017116">
    <property type="term" value="F:single-stranded DNA helicase activity"/>
    <property type="evidence" value="ECO:0007669"/>
    <property type="project" value="TreeGrafter"/>
</dbReference>
<dbReference type="SMART" id="SM00350">
    <property type="entry name" value="MCM"/>
    <property type="match status" value="1"/>
</dbReference>
<dbReference type="GO" id="GO:0005694">
    <property type="term" value="C:chromosome"/>
    <property type="evidence" value="ECO:0007669"/>
    <property type="project" value="UniProtKB-SubCell"/>
</dbReference>
<sequence length="808" mass="90740">MLDVQDIDQRLRDIQREYLDFLDDEEDQGKYSQLVKNMINEKGRRLLVNVNDLRRKNPDRTNQLLNNAFEEQLAFQKALKEYIFTVAPDYGKLHDDFFIAFEGSFGNKHVTPRNLHSRHLGNLICVEGIVTKCSLVHPKVVRSVHYCAATKKIMERKYTDLTSLEAFPTSSVYPTKDDDGNTLETEFGLSVYKDHQTISIQEMPEKAPAGQLPRSVDIICDNDLVDCCKPGDRIQVVGNFRCLPNKQGSFTAGTFRTIVIASSISQLSKEANPSISREDISRCKHLAKSNKNVFNLLAKSLAPSIHGHDYIKRAILCLLLGGVEKILPNGTRLRGDINVLLIGDPSVAKSQLLRYVLCTAPRAIPTTGRGSSGVGLTAAVTTDQETGERRLEAGAMVLADRGVVCIDEFDKMSDIDRTAIHEVMEQGRVTISKAGIHASLNARCSVLAAANPVYGKYDQYKTPMENIGLQDSLLSRFDLLFVMLDTVDEDHDLMISDHVVRMHRYRNPLEQDGEVLPMGSSVDLLTTHRPELNDSEKETNTYEKYDPLLHGGSRKRTDKILSVDFMRKYIHFVKILKPTLTEEASEKIANEYSKLRSEGVLESDVARTQPVTARTLETMIRLATAHAKARMSRNITVQDADAAIELVQYAYFKKVLEKEKKKRRRDSINDGVGEQRQKRKKATEGGDASVDEDVEVEEDEDEETPRTQASNGDLETNNATTIIDTPSEDMEIDSEPATISSDRLNIFKKSLQRSFRENRAESLSLTKVRESINAEIDEPFTQSEITAAIETMTEDNQIMLSDGIVFLV</sequence>
<dbReference type="FunFam" id="2.20.28.10:FF:000006">
    <property type="entry name" value="DNA helicase"/>
    <property type="match status" value="1"/>
</dbReference>
<dbReference type="PANTHER" id="PTHR11630:SF46">
    <property type="entry name" value="DNA REPLICATION LICENSING FACTOR MCM3-RELATED"/>
    <property type="match status" value="1"/>
</dbReference>
<evidence type="ECO:0000256" key="13">
    <source>
        <dbReference type="RuleBase" id="RU004070"/>
    </source>
</evidence>
<dbReference type="InterPro" id="IPR031327">
    <property type="entry name" value="MCM"/>
</dbReference>
<evidence type="ECO:0000256" key="1">
    <source>
        <dbReference type="ARBA" id="ARBA00004123"/>
    </source>
</evidence>
<keyword evidence="5 14" id="KW-0235">DNA replication</keyword>
<dbReference type="SUPFAM" id="SSF50249">
    <property type="entry name" value="Nucleic acid-binding proteins"/>
    <property type="match status" value="1"/>
</dbReference>
<comment type="caution">
    <text evidence="17">The sequence shown here is derived from an EMBL/GenBank/DDBJ whole genome shotgun (WGS) entry which is preliminary data.</text>
</comment>
<dbReference type="InterPro" id="IPR027417">
    <property type="entry name" value="P-loop_NTPase"/>
</dbReference>
<name>A0AAW1JJ90_POPJA</name>
<dbReference type="FunFam" id="3.30.1640.10:FF:000002">
    <property type="entry name" value="DNA helicase"/>
    <property type="match status" value="1"/>
</dbReference>
<dbReference type="Gene3D" id="2.40.50.140">
    <property type="entry name" value="Nucleic acid-binding proteins"/>
    <property type="match status" value="1"/>
</dbReference>
<dbReference type="GO" id="GO:0006271">
    <property type="term" value="P:DNA strand elongation involved in DNA replication"/>
    <property type="evidence" value="ECO:0007669"/>
    <property type="project" value="TreeGrafter"/>
</dbReference>
<dbReference type="PROSITE" id="PS00847">
    <property type="entry name" value="MCM_1"/>
    <property type="match status" value="1"/>
</dbReference>
<keyword evidence="7 14" id="KW-0378">Hydrolase</keyword>
<gene>
    <name evidence="17" type="ORF">QE152_g29144</name>
</gene>
<dbReference type="PROSITE" id="PS50051">
    <property type="entry name" value="MCM_2"/>
    <property type="match status" value="1"/>
</dbReference>
<evidence type="ECO:0000259" key="16">
    <source>
        <dbReference type="PROSITE" id="PS50051"/>
    </source>
</evidence>
<keyword evidence="12" id="KW-0131">Cell cycle</keyword>
<keyword evidence="11 14" id="KW-0539">Nucleus</keyword>
<dbReference type="GO" id="GO:0000727">
    <property type="term" value="P:double-strand break repair via break-induced replication"/>
    <property type="evidence" value="ECO:0007669"/>
    <property type="project" value="TreeGrafter"/>
</dbReference>
<evidence type="ECO:0000256" key="10">
    <source>
        <dbReference type="ARBA" id="ARBA00023125"/>
    </source>
</evidence>
<dbReference type="InterPro" id="IPR027925">
    <property type="entry name" value="MCM_N"/>
</dbReference>
<feature type="compositionally biased region" description="Acidic residues" evidence="15">
    <location>
        <begin position="689"/>
        <end position="703"/>
    </location>
</feature>
<evidence type="ECO:0000256" key="8">
    <source>
        <dbReference type="ARBA" id="ARBA00022806"/>
    </source>
</evidence>
<evidence type="ECO:0000256" key="3">
    <source>
        <dbReference type="ARBA" id="ARBA00008010"/>
    </source>
</evidence>
<feature type="domain" description="MCM C-terminal AAA(+) ATPase" evidence="16">
    <location>
        <begin position="293"/>
        <end position="499"/>
    </location>
</feature>
<dbReference type="EC" id="3.6.4.12" evidence="14"/>
<keyword evidence="9 13" id="KW-0067">ATP-binding</keyword>
<keyword evidence="4" id="KW-0158">Chromosome</keyword>
<dbReference type="Pfam" id="PF23191">
    <property type="entry name" value="WHD_MCM3_C"/>
    <property type="match status" value="1"/>
</dbReference>
<dbReference type="Proteomes" id="UP001458880">
    <property type="component" value="Unassembled WGS sequence"/>
</dbReference>
<organism evidence="17 18">
    <name type="scientific">Popillia japonica</name>
    <name type="common">Japanese beetle</name>
    <dbReference type="NCBI Taxonomy" id="7064"/>
    <lineage>
        <taxon>Eukaryota</taxon>
        <taxon>Metazoa</taxon>
        <taxon>Ecdysozoa</taxon>
        <taxon>Arthropoda</taxon>
        <taxon>Hexapoda</taxon>
        <taxon>Insecta</taxon>
        <taxon>Pterygota</taxon>
        <taxon>Neoptera</taxon>
        <taxon>Endopterygota</taxon>
        <taxon>Coleoptera</taxon>
        <taxon>Polyphaga</taxon>
        <taxon>Scarabaeiformia</taxon>
        <taxon>Scarabaeidae</taxon>
        <taxon>Rutelinae</taxon>
        <taxon>Popillia</taxon>
    </lineage>
</organism>
<keyword evidence="10 13" id="KW-0238">DNA-binding</keyword>
<dbReference type="Gene3D" id="3.40.50.300">
    <property type="entry name" value="P-loop containing nucleotide triphosphate hydrolases"/>
    <property type="match status" value="1"/>
</dbReference>
<dbReference type="PANTHER" id="PTHR11630">
    <property type="entry name" value="DNA REPLICATION LICENSING FACTOR MCM FAMILY MEMBER"/>
    <property type="match status" value="1"/>
</dbReference>
<keyword evidence="18" id="KW-1185">Reference proteome</keyword>
<dbReference type="Pfam" id="PF17207">
    <property type="entry name" value="MCM_OB"/>
    <property type="match status" value="1"/>
</dbReference>
<reference evidence="17 18" key="1">
    <citation type="journal article" date="2024" name="BMC Genomics">
        <title>De novo assembly and annotation of Popillia japonica's genome with initial clues to its potential as an invasive pest.</title>
        <authorList>
            <person name="Cucini C."/>
            <person name="Boschi S."/>
            <person name="Funari R."/>
            <person name="Cardaioli E."/>
            <person name="Iannotti N."/>
            <person name="Marturano G."/>
            <person name="Paoli F."/>
            <person name="Bruttini M."/>
            <person name="Carapelli A."/>
            <person name="Frati F."/>
            <person name="Nardi F."/>
        </authorList>
    </citation>
    <scope>NUCLEOTIDE SEQUENCE [LARGE SCALE GENOMIC DNA]</scope>
    <source>
        <strain evidence="17">DMR45628</strain>
    </source>
</reference>
<dbReference type="InterPro" id="IPR033762">
    <property type="entry name" value="MCM_OB"/>
</dbReference>
<feature type="compositionally biased region" description="Polar residues" evidence="15">
    <location>
        <begin position="706"/>
        <end position="724"/>
    </location>
</feature>
<dbReference type="InterPro" id="IPR056575">
    <property type="entry name" value="WH_MCM3_C"/>
</dbReference>
<comment type="function">
    <text evidence="14">Acts as component of the MCM2-7 complex (MCM complex) which is the replicative helicase essential for 'once per cell cycle' DNA replication initiation and elongation in eukaryotic cells. The active ATPase sites in the MCM2-7 ring are formed through the interaction surfaces of two neighboring subunits such that a critical structure of a conserved arginine finger motif is provided in trans relative to the ATP-binding site of the Walker A box of the adjacent subunit. The six ATPase active sites, however, are likely to contribute differentially to the complex helicase activity.</text>
</comment>
<dbReference type="GO" id="GO:0005634">
    <property type="term" value="C:nucleus"/>
    <property type="evidence" value="ECO:0007669"/>
    <property type="project" value="UniProtKB-SubCell"/>
</dbReference>
<evidence type="ECO:0000256" key="4">
    <source>
        <dbReference type="ARBA" id="ARBA00022454"/>
    </source>
</evidence>
<comment type="subcellular location">
    <subcellularLocation>
        <location evidence="2">Chromosome</location>
    </subcellularLocation>
    <subcellularLocation>
        <location evidence="1 14">Nucleus</location>
    </subcellularLocation>
</comment>
<dbReference type="GO" id="GO:0005524">
    <property type="term" value="F:ATP binding"/>
    <property type="evidence" value="ECO:0007669"/>
    <property type="project" value="UniProtKB-UniRule"/>
</dbReference>
<accession>A0AAW1JJ90</accession>
<dbReference type="Pfam" id="PF14551">
    <property type="entry name" value="MCM_N"/>
    <property type="match status" value="1"/>
</dbReference>
<keyword evidence="6 13" id="KW-0547">Nucleotide-binding</keyword>
<dbReference type="InterPro" id="IPR008046">
    <property type="entry name" value="Mcm3"/>
</dbReference>
<evidence type="ECO:0000313" key="18">
    <source>
        <dbReference type="Proteomes" id="UP001458880"/>
    </source>
</evidence>
<dbReference type="SMART" id="SM00382">
    <property type="entry name" value="AAA"/>
    <property type="match status" value="1"/>
</dbReference>
<evidence type="ECO:0000256" key="7">
    <source>
        <dbReference type="ARBA" id="ARBA00022801"/>
    </source>
</evidence>
<evidence type="ECO:0000256" key="11">
    <source>
        <dbReference type="ARBA" id="ARBA00023242"/>
    </source>
</evidence>
<evidence type="ECO:0000256" key="6">
    <source>
        <dbReference type="ARBA" id="ARBA00022741"/>
    </source>
</evidence>
<dbReference type="GO" id="GO:0003697">
    <property type="term" value="F:single-stranded DNA binding"/>
    <property type="evidence" value="ECO:0007669"/>
    <property type="project" value="TreeGrafter"/>
</dbReference>
<dbReference type="InterPro" id="IPR041562">
    <property type="entry name" value="MCM_lid"/>
</dbReference>
<evidence type="ECO:0000256" key="5">
    <source>
        <dbReference type="ARBA" id="ARBA00022705"/>
    </source>
</evidence>
<proteinExistence type="inferred from homology"/>
<dbReference type="PRINTS" id="PR01657">
    <property type="entry name" value="MCMFAMILY"/>
</dbReference>
<comment type="similarity">
    <text evidence="3 13">Belongs to the MCM family.</text>
</comment>
<dbReference type="InterPro" id="IPR012340">
    <property type="entry name" value="NA-bd_OB-fold"/>
</dbReference>
<dbReference type="Pfam" id="PF17855">
    <property type="entry name" value="MCM_lid"/>
    <property type="match status" value="1"/>
</dbReference>
<evidence type="ECO:0000256" key="14">
    <source>
        <dbReference type="RuleBase" id="RU368061"/>
    </source>
</evidence>
<dbReference type="InterPro" id="IPR001208">
    <property type="entry name" value="MCM_dom"/>
</dbReference>
<comment type="subunit">
    <text evidence="14">Component of the MCM2-7 complex.</text>
</comment>
<dbReference type="Gene3D" id="2.20.28.10">
    <property type="match status" value="1"/>
</dbReference>
<evidence type="ECO:0000256" key="2">
    <source>
        <dbReference type="ARBA" id="ARBA00004286"/>
    </source>
</evidence>
<comment type="catalytic activity">
    <reaction evidence="14">
        <text>ATP + H2O = ADP + phosphate + H(+)</text>
        <dbReference type="Rhea" id="RHEA:13065"/>
        <dbReference type="ChEBI" id="CHEBI:15377"/>
        <dbReference type="ChEBI" id="CHEBI:15378"/>
        <dbReference type="ChEBI" id="CHEBI:30616"/>
        <dbReference type="ChEBI" id="CHEBI:43474"/>
        <dbReference type="ChEBI" id="CHEBI:456216"/>
        <dbReference type="EC" id="3.6.4.12"/>
    </reaction>
</comment>
<evidence type="ECO:0000313" key="17">
    <source>
        <dbReference type="EMBL" id="KAK9703725.1"/>
    </source>
</evidence>
<dbReference type="PRINTS" id="PR01659">
    <property type="entry name" value="MCMPROTEIN3"/>
</dbReference>
<evidence type="ECO:0000256" key="15">
    <source>
        <dbReference type="SAM" id="MobiDB-lite"/>
    </source>
</evidence>
<dbReference type="InterPro" id="IPR003593">
    <property type="entry name" value="AAA+_ATPase"/>
</dbReference>
<evidence type="ECO:0000256" key="12">
    <source>
        <dbReference type="ARBA" id="ARBA00023306"/>
    </source>
</evidence>
<dbReference type="GO" id="GO:0042555">
    <property type="term" value="C:MCM complex"/>
    <property type="evidence" value="ECO:0007669"/>
    <property type="project" value="UniProtKB-UniRule"/>
</dbReference>
<dbReference type="Pfam" id="PF00493">
    <property type="entry name" value="MCM"/>
    <property type="match status" value="1"/>
</dbReference>
<protein>
    <recommendedName>
        <fullName evidence="14">DNA replication licensing factor MCM3</fullName>
        <ecNumber evidence="14">3.6.4.12</ecNumber>
    </recommendedName>
</protein>
<keyword evidence="8 14" id="KW-0347">Helicase</keyword>
<evidence type="ECO:0000256" key="9">
    <source>
        <dbReference type="ARBA" id="ARBA00022840"/>
    </source>
</evidence>
<dbReference type="GO" id="GO:0016787">
    <property type="term" value="F:hydrolase activity"/>
    <property type="evidence" value="ECO:0007669"/>
    <property type="project" value="UniProtKB-KW"/>
</dbReference>
<dbReference type="CDD" id="cd17754">
    <property type="entry name" value="MCM3"/>
    <property type="match status" value="1"/>
</dbReference>
<feature type="region of interest" description="Disordered" evidence="15">
    <location>
        <begin position="663"/>
        <end position="728"/>
    </location>
</feature>